<feature type="transmembrane region" description="Helical" evidence="7">
    <location>
        <begin position="245"/>
        <end position="268"/>
    </location>
</feature>
<dbReference type="InterPro" id="IPR001193">
    <property type="entry name" value="MBTPS2"/>
</dbReference>
<keyword evidence="4 7" id="KW-0812">Transmembrane</keyword>
<feature type="transmembrane region" description="Helical" evidence="7">
    <location>
        <begin position="378"/>
        <end position="399"/>
    </location>
</feature>
<keyword evidence="10" id="KW-1185">Reference proteome</keyword>
<feature type="domain" description="Peptidase M50" evidence="8">
    <location>
        <begin position="291"/>
        <end position="393"/>
    </location>
</feature>
<feature type="transmembrane region" description="Helical" evidence="7">
    <location>
        <begin position="520"/>
        <end position="539"/>
    </location>
</feature>
<dbReference type="SUPFAM" id="SSF111369">
    <property type="entry name" value="HlyD-like secretion proteins"/>
    <property type="match status" value="1"/>
</dbReference>
<evidence type="ECO:0000313" key="10">
    <source>
        <dbReference type="Proteomes" id="UP001174908"/>
    </source>
</evidence>
<evidence type="ECO:0000256" key="4">
    <source>
        <dbReference type="ARBA" id="ARBA00022692"/>
    </source>
</evidence>
<dbReference type="PANTHER" id="PTHR13325:SF3">
    <property type="entry name" value="MEMBRANE-BOUND TRANSCRIPTION FACTOR SITE-2 PROTEASE"/>
    <property type="match status" value="1"/>
</dbReference>
<feature type="transmembrane region" description="Helical" evidence="7">
    <location>
        <begin position="453"/>
        <end position="477"/>
    </location>
</feature>
<comment type="caution">
    <text evidence="9">The sequence shown here is derived from an EMBL/GenBank/DDBJ whole genome shotgun (WGS) entry which is preliminary data.</text>
</comment>
<proteinExistence type="inferred from homology"/>
<reference evidence="9" key="1">
    <citation type="submission" date="2023-06" db="EMBL/GenBank/DDBJ databases">
        <authorList>
            <person name="Jiang Y."/>
            <person name="Liu Q."/>
        </authorList>
    </citation>
    <scope>NUCLEOTIDE SEQUENCE</scope>
    <source>
        <strain evidence="9">CGMCC 1.12089</strain>
    </source>
</reference>
<dbReference type="InterPro" id="IPR008915">
    <property type="entry name" value="Peptidase_M50"/>
</dbReference>
<gene>
    <name evidence="9" type="ORF">QTH91_02560</name>
</gene>
<evidence type="ECO:0000256" key="5">
    <source>
        <dbReference type="ARBA" id="ARBA00022989"/>
    </source>
</evidence>
<dbReference type="Proteomes" id="UP001174908">
    <property type="component" value="Unassembled WGS sequence"/>
</dbReference>
<evidence type="ECO:0000256" key="7">
    <source>
        <dbReference type="SAM" id="Phobius"/>
    </source>
</evidence>
<evidence type="ECO:0000256" key="1">
    <source>
        <dbReference type="ARBA" id="ARBA00001947"/>
    </source>
</evidence>
<comment type="subcellular location">
    <subcellularLocation>
        <location evidence="2">Endomembrane system</location>
        <topology evidence="2">Multi-pass membrane protein</topology>
    </subcellularLocation>
</comment>
<sequence length="809" mass="89156">MNAELFQAIVAKTHAAKSKPQLTFVICNDTLALVPYQQAALVDLSGSARARLAAHSGLAEIDPDSPYALWLAQVALHVRNQMADLPAGGRVIAMTADSLPESLAAAWSDWLPAHVLALGLSGPDEHPGAILLLARPEPWPAEVAPGSPEHLLLQVAGVYGHAWWALGRRASWVSRIASLPMGKLARRALDVEEFGAFLQQHRLVRQTVAPAVAPWRGWRWLLDNYLFIRIPLVRPEPFLRRLLPWVGWLFSSGFLALTALAGIAGILLAARQWDQVRANLAGALSWEGVTAFASALIVSKLLHELGHALQSTRHGVRVGHMGVAFLVLWPMPYTDTGESWKLADPRHRFRIASAGIASELVLAAWCTLLWALTPDGNLRSAFFFLASTAWMLTLAVNASPFMRFDGYFMLSDLLDYPGMHERAGRWARRFIRSSLLGLQEPEPEAQTPGFRRFLIAFALATWAYRLVLFFGIALLVYHATFKALGIFLFFVEIGVFIVRPVAREASHWWSRRHEIPRRRVLVLAGVLLVLVAAMAVPWSSTIKGSGVLRAAVEQPLYAPYPAQLRELRFANGQAAKRGDVIAILDDPGQENERDKARALARAYERVARGAMAQTDDGAARQIVAEQLANRWNAEQSARVVELQRLHLTAQQDGVLRDLDPSLAQGSWVNTTTPIGWLVDKDRWRAEVLVSEQDAQRLSAGSEARLFVQGRGSARLQGRILTVDSKPVQKLPHMLLAQNHGGPIALNASTPATALRPNESLYRVLIEGEGTLDMPQAVRLVHAQFEGSSTSLLKQWFAAAISAIIQQADF</sequence>
<evidence type="ECO:0000313" key="9">
    <source>
        <dbReference type="EMBL" id="MDM0043353.1"/>
    </source>
</evidence>
<protein>
    <submittedName>
        <fullName evidence="9">HlyD family efflux transporter periplasmic adaptor subunit</fullName>
    </submittedName>
</protein>
<evidence type="ECO:0000256" key="3">
    <source>
        <dbReference type="ARBA" id="ARBA00007931"/>
    </source>
</evidence>
<name>A0ABT7N604_9BURK</name>
<dbReference type="EMBL" id="JASZYV010000001">
    <property type="protein sequence ID" value="MDM0043353.1"/>
    <property type="molecule type" value="Genomic_DNA"/>
</dbReference>
<comment type="cofactor">
    <cofactor evidence="1">
        <name>Zn(2+)</name>
        <dbReference type="ChEBI" id="CHEBI:29105"/>
    </cofactor>
</comment>
<keyword evidence="6 7" id="KW-0472">Membrane</keyword>
<keyword evidence="5 7" id="KW-1133">Transmembrane helix</keyword>
<evidence type="ECO:0000259" key="8">
    <source>
        <dbReference type="Pfam" id="PF02163"/>
    </source>
</evidence>
<feature type="transmembrane region" description="Helical" evidence="7">
    <location>
        <begin position="483"/>
        <end position="499"/>
    </location>
</feature>
<comment type="similarity">
    <text evidence="3">Belongs to the peptidase M50B family.</text>
</comment>
<dbReference type="PANTHER" id="PTHR13325">
    <property type="entry name" value="PROTEASE M50 MEMBRANE-BOUND TRANSCRIPTION FACTOR SITE 2 PROTEASE"/>
    <property type="match status" value="1"/>
</dbReference>
<organism evidence="9 10">
    <name type="scientific">Variovorax dokdonensis</name>
    <dbReference type="NCBI Taxonomy" id="344883"/>
    <lineage>
        <taxon>Bacteria</taxon>
        <taxon>Pseudomonadati</taxon>
        <taxon>Pseudomonadota</taxon>
        <taxon>Betaproteobacteria</taxon>
        <taxon>Burkholderiales</taxon>
        <taxon>Comamonadaceae</taxon>
        <taxon>Variovorax</taxon>
    </lineage>
</organism>
<dbReference type="Pfam" id="PF02163">
    <property type="entry name" value="Peptidase_M50"/>
    <property type="match status" value="1"/>
</dbReference>
<evidence type="ECO:0000256" key="6">
    <source>
        <dbReference type="ARBA" id="ARBA00023136"/>
    </source>
</evidence>
<feature type="transmembrane region" description="Helical" evidence="7">
    <location>
        <begin position="351"/>
        <end position="372"/>
    </location>
</feature>
<accession>A0ABT7N604</accession>
<evidence type="ECO:0000256" key="2">
    <source>
        <dbReference type="ARBA" id="ARBA00004127"/>
    </source>
</evidence>
<dbReference type="RefSeq" id="WP_286658467.1">
    <property type="nucleotide sequence ID" value="NZ_JASZYV010000001.1"/>
</dbReference>